<dbReference type="EMBL" id="ABLFQU030000090">
    <property type="protein sequence ID" value="EMM0028528.1"/>
    <property type="molecule type" value="Genomic_DNA"/>
</dbReference>
<proteinExistence type="predicted"/>
<evidence type="ECO:0000259" key="1">
    <source>
        <dbReference type="Pfam" id="PF10623"/>
    </source>
</evidence>
<evidence type="ECO:0000313" key="2">
    <source>
        <dbReference type="EMBL" id="EMM0028528.1"/>
    </source>
</evidence>
<organism evidence="2">
    <name type="scientific">Escherichia coli</name>
    <dbReference type="NCBI Taxonomy" id="562"/>
    <lineage>
        <taxon>Bacteria</taxon>
        <taxon>Pseudomonadati</taxon>
        <taxon>Pseudomonadota</taxon>
        <taxon>Gammaproteobacteria</taxon>
        <taxon>Enterobacterales</taxon>
        <taxon>Enterobacteriaceae</taxon>
        <taxon>Escherichia</taxon>
    </lineage>
</organism>
<gene>
    <name evidence="2" type="ORF">P6223_005217</name>
</gene>
<sequence>MESMMMVCILVVSNNGREELIDFNPDHDLAHIIKSYRTPENRMVCIIQDGKRILRWDRSYASRAKNHWRKVDPDSFEILGSVEYLRYVGQG</sequence>
<name>A0AAI9MFF4_ECOLX</name>
<feature type="domain" description="Plasmid conjugative transfer protein PilI" evidence="1">
    <location>
        <begin position="6"/>
        <end position="83"/>
    </location>
</feature>
<dbReference type="InterPro" id="IPR018897">
    <property type="entry name" value="Plasmid_conjug_transfer_PilI"/>
</dbReference>
<protein>
    <submittedName>
        <fullName evidence="2">PilI type IV pilus biogenesis protein</fullName>
    </submittedName>
</protein>
<reference evidence="2" key="1">
    <citation type="submission" date="2024-02" db="EMBL/GenBank/DDBJ databases">
        <authorList>
            <consortium name="Clinical and Environmental Microbiology Branch: Whole genome sequencing antimicrobial resistance pathogens in the healthcare setting"/>
        </authorList>
    </citation>
    <scope>NUCLEOTIDE SEQUENCE</scope>
    <source>
        <strain evidence="2">2023CK-00345</strain>
    </source>
</reference>
<dbReference type="AlphaFoldDB" id="A0AAI9MFF4"/>
<accession>A0AAI9MFF4</accession>
<comment type="caution">
    <text evidence="2">The sequence shown here is derived from an EMBL/GenBank/DDBJ whole genome shotgun (WGS) entry which is preliminary data.</text>
</comment>
<dbReference type="Pfam" id="PF10623">
    <property type="entry name" value="PilI"/>
    <property type="match status" value="1"/>
</dbReference>